<dbReference type="PANTHER" id="PTHR43617">
    <property type="entry name" value="L-AMINO ACID N-ACETYLTRANSFERASE"/>
    <property type="match status" value="1"/>
</dbReference>
<name>A0A7H8N8F2_9ACTN</name>
<dbReference type="AlphaFoldDB" id="A0A7H8N8F2"/>
<evidence type="ECO:0000313" key="3">
    <source>
        <dbReference type="Proteomes" id="UP000509303"/>
    </source>
</evidence>
<sequence>MSYVVRGIKSDEWPRLRELRMAALADPVARVAFVETYERAAREPDSFWQKRAEQGEAGEELKTFVAETGGDGPGAEQPFAGMAVVLAERDRAQTHLAGVYTRPECRGTGLAGELFRTALEWSWELPEFRVERVRLWVHEQNERARAFYAKLGFAETGGTMPYPNRPEETEYELALYRP</sequence>
<keyword evidence="3" id="KW-1185">Reference proteome</keyword>
<dbReference type="InterPro" id="IPR000182">
    <property type="entry name" value="GNAT_dom"/>
</dbReference>
<gene>
    <name evidence="2" type="ORF">HUT08_15475</name>
</gene>
<feature type="domain" description="N-acetyltransferase" evidence="1">
    <location>
        <begin position="14"/>
        <end position="178"/>
    </location>
</feature>
<dbReference type="PANTHER" id="PTHR43617:SF38">
    <property type="entry name" value="N-ACETYLTRANSFERASE DOMAIN-CONTAINING PROTEIN"/>
    <property type="match status" value="1"/>
</dbReference>
<accession>A0A7H8N8F2</accession>
<dbReference type="Pfam" id="PF00583">
    <property type="entry name" value="Acetyltransf_1"/>
    <property type="match status" value="1"/>
</dbReference>
<protein>
    <submittedName>
        <fullName evidence="2">GNAT family N-acetyltransferase</fullName>
    </submittedName>
</protein>
<organism evidence="2 3">
    <name type="scientific">Streptomyces buecherae</name>
    <dbReference type="NCBI Taxonomy" id="2763006"/>
    <lineage>
        <taxon>Bacteria</taxon>
        <taxon>Bacillati</taxon>
        <taxon>Actinomycetota</taxon>
        <taxon>Actinomycetes</taxon>
        <taxon>Kitasatosporales</taxon>
        <taxon>Streptomycetaceae</taxon>
        <taxon>Streptomyces</taxon>
    </lineage>
</organism>
<dbReference type="CDD" id="cd04301">
    <property type="entry name" value="NAT_SF"/>
    <property type="match status" value="1"/>
</dbReference>
<dbReference type="InterPro" id="IPR016181">
    <property type="entry name" value="Acyl_CoA_acyltransferase"/>
</dbReference>
<dbReference type="GO" id="GO:0016747">
    <property type="term" value="F:acyltransferase activity, transferring groups other than amino-acyl groups"/>
    <property type="evidence" value="ECO:0007669"/>
    <property type="project" value="InterPro"/>
</dbReference>
<keyword evidence="2" id="KW-0808">Transferase</keyword>
<dbReference type="InterPro" id="IPR050276">
    <property type="entry name" value="MshD_Acetyltransferase"/>
</dbReference>
<reference evidence="2 3" key="1">
    <citation type="submission" date="2020-06" db="EMBL/GenBank/DDBJ databases">
        <title>Genome mining for natural products.</title>
        <authorList>
            <person name="Zhang B."/>
            <person name="Shi J."/>
            <person name="Ge H."/>
        </authorList>
    </citation>
    <scope>NUCLEOTIDE SEQUENCE [LARGE SCALE GENOMIC DNA]</scope>
    <source>
        <strain evidence="2 3">NA00687</strain>
    </source>
</reference>
<dbReference type="EMBL" id="CP054929">
    <property type="protein sequence ID" value="QKW50705.1"/>
    <property type="molecule type" value="Genomic_DNA"/>
</dbReference>
<proteinExistence type="predicted"/>
<evidence type="ECO:0000313" key="2">
    <source>
        <dbReference type="EMBL" id="QKW50705.1"/>
    </source>
</evidence>
<dbReference type="RefSeq" id="WP_176162438.1">
    <property type="nucleotide sequence ID" value="NZ_CP054929.1"/>
</dbReference>
<evidence type="ECO:0000259" key="1">
    <source>
        <dbReference type="PROSITE" id="PS51186"/>
    </source>
</evidence>
<dbReference type="Gene3D" id="3.40.630.30">
    <property type="match status" value="1"/>
</dbReference>
<dbReference type="PROSITE" id="PS51186">
    <property type="entry name" value="GNAT"/>
    <property type="match status" value="1"/>
</dbReference>
<dbReference type="SUPFAM" id="SSF55729">
    <property type="entry name" value="Acyl-CoA N-acyltransferases (Nat)"/>
    <property type="match status" value="1"/>
</dbReference>
<dbReference type="Proteomes" id="UP000509303">
    <property type="component" value="Chromosome"/>
</dbReference>